<keyword evidence="1 2" id="KW-0732">Signal</keyword>
<evidence type="ECO:0000256" key="1">
    <source>
        <dbReference type="ARBA" id="ARBA00022729"/>
    </source>
</evidence>
<dbReference type="Pfam" id="PF13525">
    <property type="entry name" value="YfiO"/>
    <property type="match status" value="1"/>
</dbReference>
<dbReference type="InterPro" id="IPR011990">
    <property type="entry name" value="TPR-like_helical_dom_sf"/>
</dbReference>
<dbReference type="NCBIfam" id="TIGR02795">
    <property type="entry name" value="tol_pal_ybgF"/>
    <property type="match status" value="1"/>
</dbReference>
<dbReference type="InterPro" id="IPR034706">
    <property type="entry name" value="CpoB"/>
</dbReference>
<keyword evidence="2" id="KW-0132">Cell division</keyword>
<organism evidence="4 5">
    <name type="scientific">Paenalcaligenes hermetiae</name>
    <dbReference type="NCBI Taxonomy" id="1157987"/>
    <lineage>
        <taxon>Bacteria</taxon>
        <taxon>Pseudomonadati</taxon>
        <taxon>Pseudomonadota</taxon>
        <taxon>Betaproteobacteria</taxon>
        <taxon>Burkholderiales</taxon>
        <taxon>Alcaligenaceae</taxon>
        <taxon>Paenalcaligenes</taxon>
    </lineage>
</organism>
<evidence type="ECO:0000313" key="4">
    <source>
        <dbReference type="EMBL" id="GAA5083464.1"/>
    </source>
</evidence>
<dbReference type="SUPFAM" id="SSF48452">
    <property type="entry name" value="TPR-like"/>
    <property type="match status" value="1"/>
</dbReference>
<gene>
    <name evidence="4" type="primary">ybgF</name>
    <name evidence="2" type="synonym">cpoB</name>
    <name evidence="4" type="ORF">GCM10023337_00170</name>
</gene>
<name>A0ABP9LW30_9BURK</name>
<dbReference type="InterPro" id="IPR039565">
    <property type="entry name" value="BamD-like"/>
</dbReference>
<feature type="domain" description="Outer membrane lipoprotein BamD-like" evidence="3">
    <location>
        <begin position="102"/>
        <end position="223"/>
    </location>
</feature>
<evidence type="ECO:0000259" key="3">
    <source>
        <dbReference type="Pfam" id="PF13525"/>
    </source>
</evidence>
<keyword evidence="2" id="KW-0175">Coiled coil</keyword>
<evidence type="ECO:0000313" key="5">
    <source>
        <dbReference type="Proteomes" id="UP001500227"/>
    </source>
</evidence>
<dbReference type="HAMAP" id="MF_02066">
    <property type="entry name" value="CpoB"/>
    <property type="match status" value="1"/>
</dbReference>
<comment type="similarity">
    <text evidence="2">Belongs to the CpoB family.</text>
</comment>
<dbReference type="Gene3D" id="1.25.40.10">
    <property type="entry name" value="Tetratricopeptide repeat domain"/>
    <property type="match status" value="1"/>
</dbReference>
<dbReference type="Proteomes" id="UP001500227">
    <property type="component" value="Unassembled WGS sequence"/>
</dbReference>
<evidence type="ECO:0000256" key="2">
    <source>
        <dbReference type="HAMAP-Rule" id="MF_02066"/>
    </source>
</evidence>
<comment type="caution">
    <text evidence="4">The sequence shown here is derived from an EMBL/GenBank/DDBJ whole genome shotgun (WGS) entry which is preliminary data.</text>
</comment>
<feature type="coiled-coil region" evidence="2">
    <location>
        <begin position="33"/>
        <end position="67"/>
    </location>
</feature>
<reference evidence="5" key="1">
    <citation type="journal article" date="2019" name="Int. J. Syst. Evol. Microbiol.">
        <title>The Global Catalogue of Microorganisms (GCM) 10K type strain sequencing project: providing services to taxonomists for standard genome sequencing and annotation.</title>
        <authorList>
            <consortium name="The Broad Institute Genomics Platform"/>
            <consortium name="The Broad Institute Genome Sequencing Center for Infectious Disease"/>
            <person name="Wu L."/>
            <person name="Ma J."/>
        </authorList>
    </citation>
    <scope>NUCLEOTIDE SEQUENCE [LARGE SCALE GENOMIC DNA]</scope>
    <source>
        <strain evidence="5">JCM 18423</strain>
    </source>
</reference>
<dbReference type="RefSeq" id="WP_260650141.1">
    <property type="nucleotide sequence ID" value="NZ_BAABKD010000001.1"/>
</dbReference>
<comment type="function">
    <text evidence="2">Mediates coordination of peptidoglycan synthesis and outer membrane constriction during cell division.</text>
</comment>
<keyword evidence="5" id="KW-1185">Reference proteome</keyword>
<dbReference type="EMBL" id="BAABKD010000001">
    <property type="protein sequence ID" value="GAA5083464.1"/>
    <property type="molecule type" value="Genomic_DNA"/>
</dbReference>
<keyword evidence="2" id="KW-0131">Cell cycle</keyword>
<proteinExistence type="inferred from homology"/>
<sequence>MSVLTPIWRRHLAVITGALLLSGTALPSYAFADDEARRAILELRQQIRQMNEQNQQARLLLADQIEMMRQEIAQLRGKVETLGWQTAQEQQPASQSLISDPQELAVYEAAMDLYRNGQYQEAASGFGAFVDAYPNSLQIDEARFYEGSSLYASKRFSAAIQKLQAFISSSPKSPRAPDALMVIASSQVEMNDLASAQKTLQRIASEYPDSPAADTARSRLQLLQ</sequence>
<dbReference type="InterPro" id="IPR014162">
    <property type="entry name" value="CpoB_C"/>
</dbReference>
<accession>A0ABP9LW30</accession>
<protein>
    <recommendedName>
        <fullName evidence="2">Cell division coordinator CpoB</fullName>
    </recommendedName>
</protein>
<keyword evidence="2" id="KW-0574">Periplasm</keyword>
<comment type="subcellular location">
    <subcellularLocation>
        <location evidence="2">Periplasm</location>
    </subcellularLocation>
</comment>